<evidence type="ECO:0000313" key="5">
    <source>
        <dbReference type="EMBL" id="SHK47917.1"/>
    </source>
</evidence>
<dbReference type="InterPro" id="IPR036388">
    <property type="entry name" value="WH-like_DNA-bd_sf"/>
</dbReference>
<evidence type="ECO:0000256" key="1">
    <source>
        <dbReference type="ARBA" id="ARBA00023015"/>
    </source>
</evidence>
<dbReference type="SMART" id="SM00345">
    <property type="entry name" value="HTH_GNTR"/>
    <property type="match status" value="1"/>
</dbReference>
<dbReference type="SUPFAM" id="SSF46785">
    <property type="entry name" value="Winged helix' DNA-binding domain"/>
    <property type="match status" value="1"/>
</dbReference>
<dbReference type="PROSITE" id="PS50949">
    <property type="entry name" value="HTH_GNTR"/>
    <property type="match status" value="1"/>
</dbReference>
<dbReference type="Proteomes" id="UP000184386">
    <property type="component" value="Unassembled WGS sequence"/>
</dbReference>
<dbReference type="CDD" id="cd07377">
    <property type="entry name" value="WHTH_GntR"/>
    <property type="match status" value="1"/>
</dbReference>
<reference evidence="5 6" key="1">
    <citation type="submission" date="2016-11" db="EMBL/GenBank/DDBJ databases">
        <authorList>
            <person name="Jaros S."/>
            <person name="Januszkiewicz K."/>
            <person name="Wedrychowicz H."/>
        </authorList>
    </citation>
    <scope>NUCLEOTIDE SEQUENCE [LARGE SCALE GENOMIC DNA]</scope>
    <source>
        <strain evidence="5 6">DSM 15929</strain>
    </source>
</reference>
<keyword evidence="6" id="KW-1185">Reference proteome</keyword>
<organism evidence="5 6">
    <name type="scientific">Anaerocolumna jejuensis DSM 15929</name>
    <dbReference type="NCBI Taxonomy" id="1121322"/>
    <lineage>
        <taxon>Bacteria</taxon>
        <taxon>Bacillati</taxon>
        <taxon>Bacillota</taxon>
        <taxon>Clostridia</taxon>
        <taxon>Lachnospirales</taxon>
        <taxon>Lachnospiraceae</taxon>
        <taxon>Anaerocolumna</taxon>
    </lineage>
</organism>
<dbReference type="RefSeq" id="WP_073276528.1">
    <property type="nucleotide sequence ID" value="NZ_FRAC01000012.1"/>
</dbReference>
<dbReference type="EMBL" id="FRAC01000012">
    <property type="protein sequence ID" value="SHK47917.1"/>
    <property type="molecule type" value="Genomic_DNA"/>
</dbReference>
<proteinExistence type="predicted"/>
<dbReference type="InterPro" id="IPR000524">
    <property type="entry name" value="Tscrpt_reg_HTH_GntR"/>
</dbReference>
<dbReference type="STRING" id="1121322.SAMN02745136_02588"/>
<gene>
    <name evidence="5" type="ORF">SAMN02745136_02588</name>
</gene>
<keyword evidence="3" id="KW-0804">Transcription</keyword>
<dbReference type="Gene3D" id="1.10.10.10">
    <property type="entry name" value="Winged helix-like DNA-binding domain superfamily/Winged helix DNA-binding domain"/>
    <property type="match status" value="1"/>
</dbReference>
<evidence type="ECO:0000313" key="6">
    <source>
        <dbReference type="Proteomes" id="UP000184386"/>
    </source>
</evidence>
<keyword evidence="2" id="KW-0238">DNA-binding</keyword>
<evidence type="ECO:0000256" key="2">
    <source>
        <dbReference type="ARBA" id="ARBA00023125"/>
    </source>
</evidence>
<dbReference type="Pfam" id="PF00392">
    <property type="entry name" value="GntR"/>
    <property type="match status" value="1"/>
</dbReference>
<protein>
    <submittedName>
        <fullName evidence="5">Transcriptional regulator, GntR family</fullName>
    </submittedName>
</protein>
<feature type="domain" description="HTH gntR-type" evidence="4">
    <location>
        <begin position="10"/>
        <end position="78"/>
    </location>
</feature>
<dbReference type="InterPro" id="IPR036390">
    <property type="entry name" value="WH_DNA-bd_sf"/>
</dbReference>
<keyword evidence="1" id="KW-0805">Transcription regulation</keyword>
<dbReference type="PANTHER" id="PTHR38445">
    <property type="entry name" value="HTH-TYPE TRANSCRIPTIONAL REPRESSOR YTRA"/>
    <property type="match status" value="1"/>
</dbReference>
<name>A0A1M6STE8_9FIRM</name>
<dbReference type="OrthoDB" id="9801546at2"/>
<sequence>MIIIDYKDRRPIYEQVEERFEELILKGGLVPKEQLPSVRNLAMELSINPNTIQRAYMELERKGFIYTVKGRGSFIADTEHLVDIRKNELLNSVAGILKEVKEIGISKEQVMEKVEDVYGER</sequence>
<dbReference type="PANTHER" id="PTHR38445:SF9">
    <property type="entry name" value="HTH-TYPE TRANSCRIPTIONAL REPRESSOR YTRA"/>
    <property type="match status" value="1"/>
</dbReference>
<dbReference type="GO" id="GO:0003677">
    <property type="term" value="F:DNA binding"/>
    <property type="evidence" value="ECO:0007669"/>
    <property type="project" value="UniProtKB-KW"/>
</dbReference>
<accession>A0A1M6STE8</accession>
<dbReference type="AlphaFoldDB" id="A0A1M6STE8"/>
<evidence type="ECO:0000259" key="4">
    <source>
        <dbReference type="PROSITE" id="PS50949"/>
    </source>
</evidence>
<evidence type="ECO:0000256" key="3">
    <source>
        <dbReference type="ARBA" id="ARBA00023163"/>
    </source>
</evidence>
<dbReference type="GO" id="GO:0003700">
    <property type="term" value="F:DNA-binding transcription factor activity"/>
    <property type="evidence" value="ECO:0007669"/>
    <property type="project" value="InterPro"/>
</dbReference>